<organism evidence="1 2">
    <name type="scientific">Thiothrix caldifontis</name>
    <dbReference type="NCBI Taxonomy" id="525918"/>
    <lineage>
        <taxon>Bacteria</taxon>
        <taxon>Pseudomonadati</taxon>
        <taxon>Pseudomonadota</taxon>
        <taxon>Gammaproteobacteria</taxon>
        <taxon>Thiotrichales</taxon>
        <taxon>Thiotrichaceae</taxon>
        <taxon>Thiothrix</taxon>
    </lineage>
</organism>
<sequence>MVKASFIVEGQTEIELVRSDYFKKWLMQYCGIELIGNPKDGNCKGKGNMCAAKLEALAEKIRKQDAPDVIVVLADLDPDADVLCITERKKRIGSRHIDLVVIARNALEAWFLADTEAMRSWLRDGQFYEPVPESHMQPWDALKNYGKAANRGPGSKPGFARKFIRDQRFDLERAASHENCPSASYCVEKLKQLGNKGKS</sequence>
<proteinExistence type="predicted"/>
<dbReference type="RefSeq" id="WP_093069003.1">
    <property type="nucleotide sequence ID" value="NZ_FNQP01000013.1"/>
</dbReference>
<accession>A0A1H4E0R9</accession>
<evidence type="ECO:0000313" key="1">
    <source>
        <dbReference type="EMBL" id="SEA78369.1"/>
    </source>
</evidence>
<gene>
    <name evidence="1" type="ORF">SAMN05660964_02436</name>
</gene>
<dbReference type="EMBL" id="FNQP01000013">
    <property type="protein sequence ID" value="SEA78369.1"/>
    <property type="molecule type" value="Genomic_DNA"/>
</dbReference>
<dbReference type="OrthoDB" id="3034946at2"/>
<evidence type="ECO:0008006" key="3">
    <source>
        <dbReference type="Google" id="ProtNLM"/>
    </source>
</evidence>
<name>A0A1H4E0R9_9GAMM</name>
<reference evidence="1 2" key="1">
    <citation type="submission" date="2016-10" db="EMBL/GenBank/DDBJ databases">
        <authorList>
            <person name="de Groot N.N."/>
        </authorList>
    </citation>
    <scope>NUCLEOTIDE SEQUENCE [LARGE SCALE GENOMIC DNA]</scope>
    <source>
        <strain evidence="1 2">DSM 21228</strain>
    </source>
</reference>
<dbReference type="STRING" id="525918.SAMN05660964_02436"/>
<evidence type="ECO:0000313" key="2">
    <source>
        <dbReference type="Proteomes" id="UP000199397"/>
    </source>
</evidence>
<dbReference type="Proteomes" id="UP000199397">
    <property type="component" value="Unassembled WGS sequence"/>
</dbReference>
<dbReference type="AlphaFoldDB" id="A0A1H4E0R9"/>
<protein>
    <recommendedName>
        <fullName evidence="3">DUF4276 family protein</fullName>
    </recommendedName>
</protein>
<keyword evidence="2" id="KW-1185">Reference proteome</keyword>